<dbReference type="PANTHER" id="PTHR33824">
    <property type="entry name" value="POLYKETIDE CYCLASE/DEHYDRASE AND LIPID TRANSPORT SUPERFAMILY PROTEIN"/>
    <property type="match status" value="1"/>
</dbReference>
<dbReference type="Proteomes" id="UP001500212">
    <property type="component" value="Unassembled WGS sequence"/>
</dbReference>
<feature type="domain" description="Coenzyme Q-binding protein COQ10 START" evidence="2">
    <location>
        <begin position="105"/>
        <end position="225"/>
    </location>
</feature>
<gene>
    <name evidence="3" type="ORF">GCM10023195_65570</name>
</gene>
<dbReference type="Pfam" id="PF03364">
    <property type="entry name" value="Polyketide_cyc"/>
    <property type="match status" value="1"/>
</dbReference>
<dbReference type="InterPro" id="IPR047137">
    <property type="entry name" value="ORF3"/>
</dbReference>
<dbReference type="Gene3D" id="3.30.530.20">
    <property type="match status" value="1"/>
</dbReference>
<keyword evidence="4" id="KW-1185">Reference proteome</keyword>
<reference evidence="4" key="1">
    <citation type="journal article" date="2019" name="Int. J. Syst. Evol. Microbiol.">
        <title>The Global Catalogue of Microorganisms (GCM) 10K type strain sequencing project: providing services to taxonomists for standard genome sequencing and annotation.</title>
        <authorList>
            <consortium name="The Broad Institute Genomics Platform"/>
            <consortium name="The Broad Institute Genome Sequencing Center for Infectious Disease"/>
            <person name="Wu L."/>
            <person name="Ma J."/>
        </authorList>
    </citation>
    <scope>NUCLEOTIDE SEQUENCE [LARGE SCALE GENOMIC DNA]</scope>
    <source>
        <strain evidence="4">JCM 17938</strain>
    </source>
</reference>
<protein>
    <recommendedName>
        <fullName evidence="2">Coenzyme Q-binding protein COQ10 START domain-containing protein</fullName>
    </recommendedName>
</protein>
<comment type="caution">
    <text evidence="3">The sequence shown here is derived from an EMBL/GenBank/DDBJ whole genome shotgun (WGS) entry which is preliminary data.</text>
</comment>
<dbReference type="EMBL" id="BAABHJ010000027">
    <property type="protein sequence ID" value="GAA4614954.1"/>
    <property type="molecule type" value="Genomic_DNA"/>
</dbReference>
<feature type="region of interest" description="Disordered" evidence="1">
    <location>
        <begin position="251"/>
        <end position="333"/>
    </location>
</feature>
<accession>A0ABP8TV33</accession>
<proteinExistence type="predicted"/>
<evidence type="ECO:0000313" key="3">
    <source>
        <dbReference type="EMBL" id="GAA4614954.1"/>
    </source>
</evidence>
<organism evidence="3 4">
    <name type="scientific">Actinoallomurus liliacearum</name>
    <dbReference type="NCBI Taxonomy" id="1080073"/>
    <lineage>
        <taxon>Bacteria</taxon>
        <taxon>Bacillati</taxon>
        <taxon>Actinomycetota</taxon>
        <taxon>Actinomycetes</taxon>
        <taxon>Streptosporangiales</taxon>
        <taxon>Thermomonosporaceae</taxon>
        <taxon>Actinoallomurus</taxon>
    </lineage>
</organism>
<sequence>MAERPGNFLVKHATGIAKPVTKQIESTVKTVAKEARRGGGLGPKVASGAAKSIGKAGGTSAKAAVAGGVAALKEVGGQVLGKNDKNDKGGSAKVKVTNIIEEIDIGAPRQLVYDRWTRFQDFPTFMKKVQGTDQLGDEKLRWKAKIFWSTRTWESTIVEQVPDERIVWRSTGQKGYVDGAVTFHELSSDLTRVLLVLEYHPQGFMEKTGNLWRAQGRRARLELKHFRRHVMSQALLHPDDDVEGWRGEIHDGEVAKSGDEKSSSAKSSTKSSETKSSAKSSGTKSSGTRRSSGNGRSSGAKKSSSSGSSSSGSGSSSGTRRSTAKQTAGAKDE</sequence>
<dbReference type="CDD" id="cd07817">
    <property type="entry name" value="SRPBCC_8"/>
    <property type="match status" value="1"/>
</dbReference>
<evidence type="ECO:0000313" key="4">
    <source>
        <dbReference type="Proteomes" id="UP001500212"/>
    </source>
</evidence>
<feature type="compositionally biased region" description="Basic and acidic residues" evidence="1">
    <location>
        <begin position="251"/>
        <end position="263"/>
    </location>
</feature>
<feature type="compositionally biased region" description="Low complexity" evidence="1">
    <location>
        <begin position="264"/>
        <end position="325"/>
    </location>
</feature>
<name>A0ABP8TV33_9ACTN</name>
<evidence type="ECO:0000259" key="2">
    <source>
        <dbReference type="Pfam" id="PF03364"/>
    </source>
</evidence>
<dbReference type="InterPro" id="IPR023393">
    <property type="entry name" value="START-like_dom_sf"/>
</dbReference>
<dbReference type="PANTHER" id="PTHR33824:SF7">
    <property type="entry name" value="POLYKETIDE CYCLASE_DEHYDRASE AND LIPID TRANSPORT SUPERFAMILY PROTEIN"/>
    <property type="match status" value="1"/>
</dbReference>
<dbReference type="SUPFAM" id="SSF55961">
    <property type="entry name" value="Bet v1-like"/>
    <property type="match status" value="1"/>
</dbReference>
<dbReference type="InterPro" id="IPR005031">
    <property type="entry name" value="COQ10_START"/>
</dbReference>
<evidence type="ECO:0000256" key="1">
    <source>
        <dbReference type="SAM" id="MobiDB-lite"/>
    </source>
</evidence>